<name>A0A0F9ABM5_9ZZZZ</name>
<dbReference type="InterPro" id="IPR032638">
    <property type="entry name" value="Porin_5"/>
</dbReference>
<dbReference type="EMBL" id="LAZR01043486">
    <property type="protein sequence ID" value="KKL06954.1"/>
    <property type="molecule type" value="Genomic_DNA"/>
</dbReference>
<dbReference type="AlphaFoldDB" id="A0A0F9ABM5"/>
<protein>
    <recommendedName>
        <fullName evidence="2">Porin domain-containing protein</fullName>
    </recommendedName>
</protein>
<reference evidence="1" key="1">
    <citation type="journal article" date="2015" name="Nature">
        <title>Complex archaea that bridge the gap between prokaryotes and eukaryotes.</title>
        <authorList>
            <person name="Spang A."/>
            <person name="Saw J.H."/>
            <person name="Jorgensen S.L."/>
            <person name="Zaremba-Niedzwiedzka K."/>
            <person name="Martijn J."/>
            <person name="Lind A.E."/>
            <person name="van Eijk R."/>
            <person name="Schleper C."/>
            <person name="Guy L."/>
            <person name="Ettema T.J."/>
        </authorList>
    </citation>
    <scope>NUCLEOTIDE SEQUENCE</scope>
</reference>
<dbReference type="Pfam" id="PF16930">
    <property type="entry name" value="Porin_5"/>
    <property type="match status" value="1"/>
</dbReference>
<proteinExistence type="predicted"/>
<sequence length="87" mass="9434">MALTAAIIITGISIVLLVIYGADAVVGGLNDSDFIDGGTNGKGHKFGYKYQLTKNMQGAITFLTNEKNANTTEDNYKRLQADLIFKF</sequence>
<accession>A0A0F9ABM5</accession>
<evidence type="ECO:0000313" key="1">
    <source>
        <dbReference type="EMBL" id="KKL06954.1"/>
    </source>
</evidence>
<organism evidence="1">
    <name type="scientific">marine sediment metagenome</name>
    <dbReference type="NCBI Taxonomy" id="412755"/>
    <lineage>
        <taxon>unclassified sequences</taxon>
        <taxon>metagenomes</taxon>
        <taxon>ecological metagenomes</taxon>
    </lineage>
</organism>
<evidence type="ECO:0008006" key="2">
    <source>
        <dbReference type="Google" id="ProtNLM"/>
    </source>
</evidence>
<comment type="caution">
    <text evidence="1">The sequence shown here is derived from an EMBL/GenBank/DDBJ whole genome shotgun (WGS) entry which is preliminary data.</text>
</comment>
<gene>
    <name evidence="1" type="ORF">LCGC14_2590870</name>
</gene>